<evidence type="ECO:0000313" key="2">
    <source>
        <dbReference type="EMBL" id="SDK43114.1"/>
    </source>
</evidence>
<proteinExistence type="predicted"/>
<dbReference type="AlphaFoldDB" id="A0A0D1Y0E6"/>
<evidence type="ECO:0000313" key="3">
    <source>
        <dbReference type="Proteomes" id="UP000037269"/>
    </source>
</evidence>
<dbReference type="STRING" id="47500.AF333_12090"/>
<evidence type="ECO:0000313" key="4">
    <source>
        <dbReference type="Proteomes" id="UP000182836"/>
    </source>
</evidence>
<protein>
    <submittedName>
        <fullName evidence="1">Uncharacterized protein</fullName>
    </submittedName>
</protein>
<dbReference type="Gene3D" id="1.20.5.2280">
    <property type="match status" value="1"/>
</dbReference>
<dbReference type="Proteomes" id="UP000037269">
    <property type="component" value="Unassembled WGS sequence"/>
</dbReference>
<dbReference type="PATRIC" id="fig|47500.8.peg.2267"/>
<organism evidence="1 3">
    <name type="scientific">Aneurinibacillus migulanus</name>
    <name type="common">Bacillus migulanus</name>
    <dbReference type="NCBI Taxonomy" id="47500"/>
    <lineage>
        <taxon>Bacteria</taxon>
        <taxon>Bacillati</taxon>
        <taxon>Bacillota</taxon>
        <taxon>Bacilli</taxon>
        <taxon>Bacillales</taxon>
        <taxon>Paenibacillaceae</taxon>
        <taxon>Aneurinibacillus group</taxon>
        <taxon>Aneurinibacillus</taxon>
    </lineage>
</organism>
<name>A0A0D1Y0E6_ANEMI</name>
<keyword evidence="3" id="KW-1185">Reference proteome</keyword>
<gene>
    <name evidence="1" type="ORF">AF333_12090</name>
    <name evidence="2" type="ORF">SAMN04487909_1558</name>
</gene>
<dbReference type="RefSeq" id="WP_043067246.1">
    <property type="nucleotide sequence ID" value="NZ_BJOA01000213.1"/>
</dbReference>
<evidence type="ECO:0000313" key="1">
    <source>
        <dbReference type="EMBL" id="KON96114.1"/>
    </source>
</evidence>
<reference evidence="2 4" key="2">
    <citation type="submission" date="2016-10" db="EMBL/GenBank/DDBJ databases">
        <authorList>
            <person name="de Groot N.N."/>
        </authorList>
    </citation>
    <scope>NUCLEOTIDE SEQUENCE [LARGE SCALE GENOMIC DNA]</scope>
    <source>
        <strain evidence="2 4">DSM 2895</strain>
    </source>
</reference>
<dbReference type="Proteomes" id="UP000182836">
    <property type="component" value="Unassembled WGS sequence"/>
</dbReference>
<reference evidence="1 3" key="1">
    <citation type="submission" date="2015-07" db="EMBL/GenBank/DDBJ databases">
        <title>Fjat-14205 dsm 2895.</title>
        <authorList>
            <person name="Liu B."/>
            <person name="Wang J."/>
            <person name="Zhu Y."/>
            <person name="Liu G."/>
            <person name="Chen Q."/>
            <person name="Chen Z."/>
            <person name="Lan J."/>
            <person name="Che J."/>
            <person name="Ge C."/>
            <person name="Shi H."/>
            <person name="Pan Z."/>
            <person name="Liu X."/>
        </authorList>
    </citation>
    <scope>NUCLEOTIDE SEQUENCE [LARGE SCALE GENOMIC DNA]</scope>
    <source>
        <strain evidence="1 3">DSM 2895</strain>
    </source>
</reference>
<dbReference type="EMBL" id="LGUG01000004">
    <property type="protein sequence ID" value="KON96114.1"/>
    <property type="molecule type" value="Genomic_DNA"/>
</dbReference>
<accession>A0A0D1Y0E6</accession>
<dbReference type="OrthoDB" id="2679415at2"/>
<dbReference type="GeneID" id="42305920"/>
<sequence length="78" mass="9083">MEETLKQILIEMQDMKKEMNQRFDSVDERFNGLNHKLDVIREQTAANSEIHSPVTDVQKQVDDLATDVKLIKRAITNQ</sequence>
<dbReference type="EMBL" id="FNED01000055">
    <property type="protein sequence ID" value="SDK43114.1"/>
    <property type="molecule type" value="Genomic_DNA"/>
</dbReference>